<dbReference type="HOGENOM" id="CLU_692707_0_0_1"/>
<feature type="region of interest" description="Disordered" evidence="1">
    <location>
        <begin position="248"/>
        <end position="298"/>
    </location>
</feature>
<sequence>MENFETMDVRLPIAQQPASPTGASKLLALESCLSEDSPENARNAVAERKEEGTAVDHVSDPLSSVVSSPSSCEAPSSFVSPVFASSASGDSISIYSCSSAPISPLAGLANSIDSEFEGKNNLRFVSSSPENVDAGNQDHLDARTFDLEDDVSYSDSLNIPLRKLKAVYQRTLRSDRSIEPHAKNFNDLLESKIPPQHNPGSPPYSQASEQALEDVLSVTSDDLDRDFRSFWPYNKSLHTSLRYLPPLGGRGARGRPHKGFQGTPFKGHRGPYLDNSDAPPLPGPGPLTPTPVTPPDLERLSFHDSSVIHSSFEGSEALGLSARERRARGYGQIYDDIYLAVGQWSCNGLPSDCSASFPQKPLVSYRGHRDQPLLQPRHILERKAKSGPRRILRAGPAF</sequence>
<gene>
    <name evidence="2" type="ORF">GALMADRAFT_893520</name>
</gene>
<organism evidence="2 3">
    <name type="scientific">Galerina marginata (strain CBS 339.88)</name>
    <dbReference type="NCBI Taxonomy" id="685588"/>
    <lineage>
        <taxon>Eukaryota</taxon>
        <taxon>Fungi</taxon>
        <taxon>Dikarya</taxon>
        <taxon>Basidiomycota</taxon>
        <taxon>Agaricomycotina</taxon>
        <taxon>Agaricomycetes</taxon>
        <taxon>Agaricomycetidae</taxon>
        <taxon>Agaricales</taxon>
        <taxon>Agaricineae</taxon>
        <taxon>Strophariaceae</taxon>
        <taxon>Galerina</taxon>
    </lineage>
</organism>
<dbReference type="AlphaFoldDB" id="A0A067SRB7"/>
<feature type="compositionally biased region" description="Basic and acidic residues" evidence="1">
    <location>
        <begin position="45"/>
        <end position="59"/>
    </location>
</feature>
<feature type="compositionally biased region" description="Pro residues" evidence="1">
    <location>
        <begin position="279"/>
        <end position="294"/>
    </location>
</feature>
<name>A0A067SRB7_GALM3</name>
<feature type="region of interest" description="Disordered" evidence="1">
    <location>
        <begin position="37"/>
        <end position="67"/>
    </location>
</feature>
<proteinExistence type="predicted"/>
<evidence type="ECO:0000256" key="1">
    <source>
        <dbReference type="SAM" id="MobiDB-lite"/>
    </source>
</evidence>
<evidence type="ECO:0000313" key="3">
    <source>
        <dbReference type="Proteomes" id="UP000027222"/>
    </source>
</evidence>
<dbReference type="Proteomes" id="UP000027222">
    <property type="component" value="Unassembled WGS sequence"/>
</dbReference>
<evidence type="ECO:0000313" key="2">
    <source>
        <dbReference type="EMBL" id="KDR70249.1"/>
    </source>
</evidence>
<keyword evidence="3" id="KW-1185">Reference proteome</keyword>
<feature type="region of interest" description="Disordered" evidence="1">
    <location>
        <begin position="1"/>
        <end position="21"/>
    </location>
</feature>
<accession>A0A067SRB7</accession>
<feature type="region of interest" description="Disordered" evidence="1">
    <location>
        <begin position="189"/>
        <end position="210"/>
    </location>
</feature>
<reference evidence="3" key="1">
    <citation type="journal article" date="2014" name="Proc. Natl. Acad. Sci. U.S.A.">
        <title>Extensive sampling of basidiomycete genomes demonstrates inadequacy of the white-rot/brown-rot paradigm for wood decay fungi.</title>
        <authorList>
            <person name="Riley R."/>
            <person name="Salamov A.A."/>
            <person name="Brown D.W."/>
            <person name="Nagy L.G."/>
            <person name="Floudas D."/>
            <person name="Held B.W."/>
            <person name="Levasseur A."/>
            <person name="Lombard V."/>
            <person name="Morin E."/>
            <person name="Otillar R."/>
            <person name="Lindquist E.A."/>
            <person name="Sun H."/>
            <person name="LaButti K.M."/>
            <person name="Schmutz J."/>
            <person name="Jabbour D."/>
            <person name="Luo H."/>
            <person name="Baker S.E."/>
            <person name="Pisabarro A.G."/>
            <person name="Walton J.D."/>
            <person name="Blanchette R.A."/>
            <person name="Henrissat B."/>
            <person name="Martin F."/>
            <person name="Cullen D."/>
            <person name="Hibbett D.S."/>
            <person name="Grigoriev I.V."/>
        </authorList>
    </citation>
    <scope>NUCLEOTIDE SEQUENCE [LARGE SCALE GENOMIC DNA]</scope>
    <source>
        <strain evidence="3">CBS 339.88</strain>
    </source>
</reference>
<dbReference type="EMBL" id="KL142398">
    <property type="protein sequence ID" value="KDR70249.1"/>
    <property type="molecule type" value="Genomic_DNA"/>
</dbReference>
<protein>
    <submittedName>
        <fullName evidence="2">Uncharacterized protein</fullName>
    </submittedName>
</protein>